<comment type="caution">
    <text evidence="1">The sequence shown here is derived from an EMBL/GenBank/DDBJ whole genome shotgun (WGS) entry which is preliminary data.</text>
</comment>
<evidence type="ECO:0000313" key="1">
    <source>
        <dbReference type="EMBL" id="MDN3191019.1"/>
    </source>
</evidence>
<protein>
    <submittedName>
        <fullName evidence="1">DNA-directed RNA polymerase subunit delta</fullName>
    </submittedName>
</protein>
<organism evidence="1 2">
    <name type="scientific">Enterococcus faecalis</name>
    <name type="common">Streptococcus faecalis</name>
    <dbReference type="NCBI Taxonomy" id="1351"/>
    <lineage>
        <taxon>Bacteria</taxon>
        <taxon>Bacillati</taxon>
        <taxon>Bacillota</taxon>
        <taxon>Bacilli</taxon>
        <taxon>Lactobacillales</taxon>
        <taxon>Enterococcaceae</taxon>
        <taxon>Enterococcus</taxon>
    </lineage>
</organism>
<dbReference type="EMBL" id="JAREWH010000001">
    <property type="protein sequence ID" value="MDN3191019.1"/>
    <property type="molecule type" value="Genomic_DNA"/>
</dbReference>
<sequence length="111" mass="13241">MKLYRYESSKNTGRWTESLIQATKEFEDEKDYLMADDPEEDETVKLVSIEIPDDLIDELEDERKELKQAILMHDPARLDENPREDGYDFDFYAIWSDDIAKRKEVSEWATK</sequence>
<name>A0AAW7K9H3_ENTFL</name>
<keyword evidence="1" id="KW-0240">DNA-directed RNA polymerase</keyword>
<reference evidence="1" key="2">
    <citation type="submission" date="2023-03" db="EMBL/GenBank/DDBJ databases">
        <authorList>
            <person name="Zajac M."/>
            <person name="Kwit R."/>
            <person name="Wasyl D."/>
        </authorList>
    </citation>
    <scope>NUCLEOTIDE SEQUENCE</scope>
    <source>
        <strain evidence="1">691B_2</strain>
    </source>
</reference>
<reference evidence="1" key="1">
    <citation type="journal article" date="2023" name="Pathogens">
        <title>Prevalence of Enterococcus spp. and the Whole-Genome Characteristics of Enterococcus faecium and Enterococcus faecalis Strains Isolated from Free-Living Birds in Poland.</title>
        <authorList>
            <person name="Kwit R."/>
            <person name="Zajac M."/>
            <person name="Smialowska-Weglinska A."/>
            <person name="Skarzynska M."/>
            <person name="Bomba A."/>
            <person name="Lalak A."/>
            <person name="Skrzypiec E."/>
            <person name="Wojdat D."/>
            <person name="Koza W."/>
            <person name="Mikos-Wojewoda E."/>
            <person name="Pasim P."/>
            <person name="Skora M."/>
            <person name="Polak M."/>
            <person name="Wiacek J."/>
            <person name="Wasyl D."/>
        </authorList>
    </citation>
    <scope>NUCLEOTIDE SEQUENCE</scope>
    <source>
        <strain evidence="1">691B_2</strain>
    </source>
</reference>
<evidence type="ECO:0000313" key="2">
    <source>
        <dbReference type="Proteomes" id="UP001173174"/>
    </source>
</evidence>
<dbReference type="GO" id="GO:0000428">
    <property type="term" value="C:DNA-directed RNA polymerase complex"/>
    <property type="evidence" value="ECO:0007669"/>
    <property type="project" value="UniProtKB-KW"/>
</dbReference>
<dbReference type="RefSeq" id="WP_289869858.1">
    <property type="nucleotide sequence ID" value="NZ_JAREWH010000001.1"/>
</dbReference>
<accession>A0AAW7K9H3</accession>
<dbReference type="AlphaFoldDB" id="A0AAW7K9H3"/>
<dbReference type="Proteomes" id="UP001173174">
    <property type="component" value="Unassembled WGS sequence"/>
</dbReference>
<keyword evidence="1" id="KW-0804">Transcription</keyword>
<gene>
    <name evidence="1" type="ORF">P0E79_00765</name>
</gene>
<proteinExistence type="predicted"/>